<protein>
    <recommendedName>
        <fullName evidence="4">Transcriptional regulator</fullName>
    </recommendedName>
</protein>
<name>A0ABV7DR54_9RHOB</name>
<evidence type="ECO:0000313" key="2">
    <source>
        <dbReference type="EMBL" id="MFC3085028.1"/>
    </source>
</evidence>
<sequence>MSTKNLAGSAAAVLKRKPTNTSAPPANVSKSNAAATKVHAKPKTS</sequence>
<gene>
    <name evidence="2" type="ORF">ACFOD6_03095</name>
</gene>
<feature type="compositionally biased region" description="Polar residues" evidence="1">
    <location>
        <begin position="19"/>
        <end position="34"/>
    </location>
</feature>
<dbReference type="EMBL" id="JBHRSM010000005">
    <property type="protein sequence ID" value="MFC3085028.1"/>
    <property type="molecule type" value="Genomic_DNA"/>
</dbReference>
<accession>A0ABV7DR54</accession>
<evidence type="ECO:0000256" key="1">
    <source>
        <dbReference type="SAM" id="MobiDB-lite"/>
    </source>
</evidence>
<evidence type="ECO:0008006" key="4">
    <source>
        <dbReference type="Google" id="ProtNLM"/>
    </source>
</evidence>
<comment type="caution">
    <text evidence="2">The sequence shown here is derived from an EMBL/GenBank/DDBJ whole genome shotgun (WGS) entry which is preliminary data.</text>
</comment>
<organism evidence="2 3">
    <name type="scientific">Tabrizicola soli</name>
    <dbReference type="NCBI Taxonomy" id="2185115"/>
    <lineage>
        <taxon>Bacteria</taxon>
        <taxon>Pseudomonadati</taxon>
        <taxon>Pseudomonadota</taxon>
        <taxon>Alphaproteobacteria</taxon>
        <taxon>Rhodobacterales</taxon>
        <taxon>Paracoccaceae</taxon>
        <taxon>Tabrizicola</taxon>
    </lineage>
</organism>
<keyword evidence="3" id="KW-1185">Reference proteome</keyword>
<feature type="region of interest" description="Disordered" evidence="1">
    <location>
        <begin position="1"/>
        <end position="45"/>
    </location>
</feature>
<reference evidence="3" key="1">
    <citation type="journal article" date="2019" name="Int. J. Syst. Evol. Microbiol.">
        <title>The Global Catalogue of Microorganisms (GCM) 10K type strain sequencing project: providing services to taxonomists for standard genome sequencing and annotation.</title>
        <authorList>
            <consortium name="The Broad Institute Genomics Platform"/>
            <consortium name="The Broad Institute Genome Sequencing Center for Infectious Disease"/>
            <person name="Wu L."/>
            <person name="Ma J."/>
        </authorList>
    </citation>
    <scope>NUCLEOTIDE SEQUENCE [LARGE SCALE GENOMIC DNA]</scope>
    <source>
        <strain evidence="3">KCTC 62102</strain>
    </source>
</reference>
<evidence type="ECO:0000313" key="3">
    <source>
        <dbReference type="Proteomes" id="UP001595445"/>
    </source>
</evidence>
<dbReference type="RefSeq" id="WP_386002386.1">
    <property type="nucleotide sequence ID" value="NZ_JBHUHM010000001.1"/>
</dbReference>
<proteinExistence type="predicted"/>
<dbReference type="Proteomes" id="UP001595445">
    <property type="component" value="Unassembled WGS sequence"/>
</dbReference>